<feature type="coiled-coil region" evidence="1">
    <location>
        <begin position="3"/>
        <end position="46"/>
    </location>
</feature>
<evidence type="ECO:0000256" key="2">
    <source>
        <dbReference type="SAM" id="MobiDB-lite"/>
    </source>
</evidence>
<dbReference type="PANTHER" id="PTHR37171:SF1">
    <property type="entry name" value="SERINE_THREONINE-PROTEIN KINASE YRZF-RELATED"/>
    <property type="match status" value="1"/>
</dbReference>
<keyword evidence="4" id="KW-1185">Reference proteome</keyword>
<evidence type="ECO:0000313" key="3">
    <source>
        <dbReference type="EMBL" id="PLN83166.1"/>
    </source>
</evidence>
<keyword evidence="1" id="KW-0175">Coiled coil</keyword>
<feature type="compositionally biased region" description="Low complexity" evidence="2">
    <location>
        <begin position="495"/>
        <end position="505"/>
    </location>
</feature>
<name>A0A2J5I078_9EURO</name>
<feature type="compositionally biased region" description="Polar residues" evidence="2">
    <location>
        <begin position="224"/>
        <end position="238"/>
    </location>
</feature>
<dbReference type="OrthoDB" id="2156052at2759"/>
<feature type="region of interest" description="Disordered" evidence="2">
    <location>
        <begin position="424"/>
        <end position="515"/>
    </location>
</feature>
<accession>A0A2J5I078</accession>
<evidence type="ECO:0000256" key="1">
    <source>
        <dbReference type="SAM" id="Coils"/>
    </source>
</evidence>
<proteinExistence type="predicted"/>
<reference evidence="4" key="1">
    <citation type="submission" date="2017-12" db="EMBL/GenBank/DDBJ databases">
        <authorList>
            <consortium name="DOE Joint Genome Institute"/>
            <person name="Mondo S.J."/>
            <person name="Kjaerbolling I."/>
            <person name="Vesth T.C."/>
            <person name="Frisvad J.C."/>
            <person name="Nybo J.L."/>
            <person name="Theobald S."/>
            <person name="Kuo A."/>
            <person name="Bowyer P."/>
            <person name="Matsuda Y."/>
            <person name="Lyhne E.K."/>
            <person name="Kogle M.E."/>
            <person name="Clum A."/>
            <person name="Lipzen A."/>
            <person name="Salamov A."/>
            <person name="Ngan C.Y."/>
            <person name="Daum C."/>
            <person name="Chiniquy J."/>
            <person name="Barry K."/>
            <person name="LaButti K."/>
            <person name="Haridas S."/>
            <person name="Simmons B.A."/>
            <person name="Magnuson J.K."/>
            <person name="Mortensen U.H."/>
            <person name="Larsen T.O."/>
            <person name="Grigoriev I.V."/>
            <person name="Baker S.E."/>
            <person name="Andersen M.R."/>
            <person name="Nordberg H.P."/>
            <person name="Cantor M.N."/>
            <person name="Hua S.X."/>
        </authorList>
    </citation>
    <scope>NUCLEOTIDE SEQUENCE [LARGE SCALE GENOMIC DNA]</scope>
    <source>
        <strain evidence="4">IBT 19404</strain>
    </source>
</reference>
<dbReference type="EMBL" id="KZ559521">
    <property type="protein sequence ID" value="PLN83166.1"/>
    <property type="molecule type" value="Genomic_DNA"/>
</dbReference>
<dbReference type="AlphaFoldDB" id="A0A2J5I078"/>
<organism evidence="3 4">
    <name type="scientific">Aspergillus taichungensis</name>
    <dbReference type="NCBI Taxonomy" id="482145"/>
    <lineage>
        <taxon>Eukaryota</taxon>
        <taxon>Fungi</taxon>
        <taxon>Dikarya</taxon>
        <taxon>Ascomycota</taxon>
        <taxon>Pezizomycotina</taxon>
        <taxon>Eurotiomycetes</taxon>
        <taxon>Eurotiomycetidae</taxon>
        <taxon>Eurotiales</taxon>
        <taxon>Aspergillaceae</taxon>
        <taxon>Aspergillus</taxon>
        <taxon>Aspergillus subgen. Circumdati</taxon>
    </lineage>
</organism>
<dbReference type="PANTHER" id="PTHR37171">
    <property type="entry name" value="SERINE/THREONINE-PROTEIN KINASE YRZF-RELATED"/>
    <property type="match status" value="1"/>
</dbReference>
<evidence type="ECO:0000313" key="4">
    <source>
        <dbReference type="Proteomes" id="UP000235023"/>
    </source>
</evidence>
<dbReference type="Proteomes" id="UP000235023">
    <property type="component" value="Unassembled WGS sequence"/>
</dbReference>
<sequence length="764" mass="87042">MSLQELQELRQRLEEERRLREEERRLREEERRLREQAEEQLILQTQPTTLLEFLDACYVHLFLGLAIQKDGKSSTKGDPANADRKLRPTKIREWVDFPREQSAIWMELMDTDFLTERHFTPLLALKEYGKEVRERMISSELDLGYFERQTVESRVASVIKQLHVNPRFRRVFRLNGDVAFENHANTLTDERDIVPDMSALSLTQKQPRRSNRLAAKSGSVGLATHQSGKSQAATQPRNSRPRADQFCVYNKGPEIKQPAFIIEYKAPHKVSLAHVKAGLQDMDLDGVLRYKDVESPEEICRRVIAAVITQTFSYMVQGGLEYGYVCTGEAFIFLRVLHDDPSTVYYYLSVPGEDVGASTGWTGDLNGDNRLHLTALGQVLAFTLRALPAPTRDIGWTNWATRNLETWVMVYDEILDKIPEEKIPSSVFRPPTRSRNDYCRASPVKTRSKTSHALSCRGFQDQTLSGRDDDGAGGDFDPTTPSRPPRERPHPPPSASSSSSAVHPSQDSGSKGKSRQYCTQRCLQGLIKGGKLDEKCPNVSDHGVDRHRLNRTTLLRRLNQQLSRDDLRSDTQLGCESLHVHGTRGALFKITLWSHGYTFVGKGVPIEFVRDVRHEELIYSHLTPLQGVCVPALLGSLHLRRPFSYDGIADIVRLMLMGYAGQKPARRHNVDRDRLIQRAGDSLQAIHDLGVLHGDPIPGNLIWNEENDGVMFIDFERAALLTRRVPLEGISPNQDRIRETHLCKSPSKRVERFEREKQRMRHEL</sequence>
<feature type="region of interest" description="Disordered" evidence="2">
    <location>
        <begin position="204"/>
        <end position="242"/>
    </location>
</feature>
<dbReference type="InterPro" id="IPR052396">
    <property type="entry name" value="Meiotic_Drive_Suppr_Kinase"/>
</dbReference>
<gene>
    <name evidence="3" type="ORF">BDW42DRAFT_165445</name>
</gene>
<feature type="compositionally biased region" description="Polar residues" evidence="2">
    <location>
        <begin position="506"/>
        <end position="515"/>
    </location>
</feature>
<dbReference type="InterPro" id="IPR011009">
    <property type="entry name" value="Kinase-like_dom_sf"/>
</dbReference>
<dbReference type="SUPFAM" id="SSF56112">
    <property type="entry name" value="Protein kinase-like (PK-like)"/>
    <property type="match status" value="1"/>
</dbReference>
<protein>
    <submittedName>
        <fullName evidence="3">Uncharacterized protein</fullName>
    </submittedName>
</protein>